<comment type="similarity">
    <text evidence="5">Belongs to the lyase 1 family. Argininosuccinate lyase subfamily.</text>
</comment>
<dbReference type="HAMAP" id="MF_00006">
    <property type="entry name" value="Arg_succ_lyase"/>
    <property type="match status" value="1"/>
</dbReference>
<dbReference type="GO" id="GO:0042450">
    <property type="term" value="P:L-arginine biosynthetic process via ornithine"/>
    <property type="evidence" value="ECO:0007669"/>
    <property type="project" value="UniProtKB-UniRule"/>
</dbReference>
<dbReference type="GO" id="GO:0004056">
    <property type="term" value="F:argininosuccinate lyase activity"/>
    <property type="evidence" value="ECO:0007669"/>
    <property type="project" value="UniProtKB-UniRule"/>
</dbReference>
<reference evidence="7 8" key="1">
    <citation type="submission" date="2018-08" db="EMBL/GenBank/DDBJ databases">
        <title>Genomic Encyclopedia of Archaeal and Bacterial Type Strains, Phase II (KMG-II): from individual species to whole genera.</title>
        <authorList>
            <person name="Goeker M."/>
        </authorList>
    </citation>
    <scope>NUCLEOTIDE SEQUENCE [LARGE SCALE GENOMIC DNA]</scope>
    <source>
        <strain evidence="7 8">DSM 15986</strain>
    </source>
</reference>
<comment type="pathway">
    <text evidence="2 5">Amino-acid biosynthesis; L-arginine biosynthesis; L-arginine from L-ornithine and carbamoyl phosphate: step 3/3.</text>
</comment>
<dbReference type="OrthoDB" id="9769623at2"/>
<dbReference type="CDD" id="cd01359">
    <property type="entry name" value="Argininosuccinate_lyase"/>
    <property type="match status" value="1"/>
</dbReference>
<evidence type="ECO:0000256" key="4">
    <source>
        <dbReference type="ARBA" id="ARBA00022571"/>
    </source>
</evidence>
<keyword evidence="5" id="KW-0028">Amino-acid biosynthesis</keyword>
<dbReference type="EC" id="4.3.2.1" evidence="3 5"/>
<dbReference type="UniPathway" id="UPA00068">
    <property type="reaction ID" value="UER00114"/>
</dbReference>
<comment type="subcellular location">
    <subcellularLocation>
        <location evidence="5">Cytoplasm</location>
    </subcellularLocation>
</comment>
<dbReference type="InterPro" id="IPR024083">
    <property type="entry name" value="Fumarase/histidase_N"/>
</dbReference>
<evidence type="ECO:0000256" key="3">
    <source>
        <dbReference type="ARBA" id="ARBA00012338"/>
    </source>
</evidence>
<dbReference type="Gene3D" id="1.20.200.10">
    <property type="entry name" value="Fumarase/aspartase (Central domain)"/>
    <property type="match status" value="1"/>
</dbReference>
<evidence type="ECO:0000256" key="2">
    <source>
        <dbReference type="ARBA" id="ARBA00004941"/>
    </source>
</evidence>
<dbReference type="InterPro" id="IPR009049">
    <property type="entry name" value="Argininosuccinate_lyase"/>
</dbReference>
<keyword evidence="5 7" id="KW-0456">Lyase</keyword>
<evidence type="ECO:0000313" key="8">
    <source>
        <dbReference type="Proteomes" id="UP000256405"/>
    </source>
</evidence>
<comment type="catalytic activity">
    <reaction evidence="1 5">
        <text>2-(N(omega)-L-arginino)succinate = fumarate + L-arginine</text>
        <dbReference type="Rhea" id="RHEA:24020"/>
        <dbReference type="ChEBI" id="CHEBI:29806"/>
        <dbReference type="ChEBI" id="CHEBI:32682"/>
        <dbReference type="ChEBI" id="CHEBI:57472"/>
        <dbReference type="EC" id="4.3.2.1"/>
    </reaction>
</comment>
<evidence type="ECO:0000259" key="6">
    <source>
        <dbReference type="Pfam" id="PF00206"/>
    </source>
</evidence>
<evidence type="ECO:0000313" key="7">
    <source>
        <dbReference type="EMBL" id="REG92704.1"/>
    </source>
</evidence>
<dbReference type="InterPro" id="IPR022761">
    <property type="entry name" value="Fumarate_lyase_N"/>
</dbReference>
<dbReference type="RefSeq" id="WP_086541589.1">
    <property type="nucleotide sequence ID" value="NZ_MSSW01000030.1"/>
</dbReference>
<protein>
    <recommendedName>
        <fullName evidence="3 5">Argininosuccinate lyase</fullName>
        <shortName evidence="5">ASAL</shortName>
        <ecNumber evidence="3 5">4.3.2.1</ecNumber>
    </recommendedName>
    <alternativeName>
        <fullName evidence="5">Arginosuccinase</fullName>
    </alternativeName>
</protein>
<dbReference type="InterPro" id="IPR000362">
    <property type="entry name" value="Fumarate_lyase_fam"/>
</dbReference>
<keyword evidence="8" id="KW-1185">Reference proteome</keyword>
<evidence type="ECO:0000256" key="1">
    <source>
        <dbReference type="ARBA" id="ARBA00000985"/>
    </source>
</evidence>
<keyword evidence="4 5" id="KW-0055">Arginine biosynthesis</keyword>
<sequence length="446" mass="50132">MKLWQKETGSKKEVESFTIGRDPEYDILLAPYDVMGSMAHAHMLSTIGLLSAEENEILQRGLKDIYSEIEKGEFAIAPGVEDVHSQVEFLLTERFGDVGKKLHSGRSRNDQVLVDLKLYYRNAIKDIVAESTELFEMLITLSEKHKNDLMPGYTHTQLAMPSSFGLWFSSFAEGLSEDLGLLKAAYDLANKNPLGSAAGYGSSFPLNRTMTTELLGFGDLHHNVINAQNSRGKTERTLGFAMAGMAGTLNRLASDVCIFMNQHFAFISFPDDLTTGSSIMPHKKNPDVFELIRAKTNQIQAIPHSVALLLTNTTTGYHRDLQLLKEEIFPGIETLKSCLRMTTFMLNSIKVKENILTDPFYKHLFSVEVVNDLVLKGVPFRDAYKQVGMDIESDRFSPDQSKLNHTHEGSIGNLNLDLIQEKMKNSVHNFNFEFIDQTILRLLNKN</sequence>
<keyword evidence="5" id="KW-0963">Cytoplasm</keyword>
<name>A0A3E0E352_9BACT</name>
<organism evidence="7 8">
    <name type="scientific">Algoriphagus antarcticus</name>
    <dbReference type="NCBI Taxonomy" id="238540"/>
    <lineage>
        <taxon>Bacteria</taxon>
        <taxon>Pseudomonadati</taxon>
        <taxon>Bacteroidota</taxon>
        <taxon>Cytophagia</taxon>
        <taxon>Cytophagales</taxon>
        <taxon>Cyclobacteriaceae</taxon>
        <taxon>Algoriphagus</taxon>
    </lineage>
</organism>
<evidence type="ECO:0000256" key="5">
    <source>
        <dbReference type="HAMAP-Rule" id="MF_00006"/>
    </source>
</evidence>
<dbReference type="PANTHER" id="PTHR43814">
    <property type="entry name" value="ARGININOSUCCINATE LYASE"/>
    <property type="match status" value="1"/>
</dbReference>
<dbReference type="PRINTS" id="PR00145">
    <property type="entry name" value="ARGSUCLYASE"/>
</dbReference>
<gene>
    <name evidence="5" type="primary">argH</name>
    <name evidence="7" type="ORF">C8N25_102104</name>
</gene>
<dbReference type="InterPro" id="IPR008948">
    <property type="entry name" value="L-Aspartase-like"/>
</dbReference>
<comment type="caution">
    <text evidence="7">The sequence shown here is derived from an EMBL/GenBank/DDBJ whole genome shotgun (WGS) entry which is preliminary data.</text>
</comment>
<dbReference type="SUPFAM" id="SSF48557">
    <property type="entry name" value="L-aspartase-like"/>
    <property type="match status" value="1"/>
</dbReference>
<dbReference type="PROSITE" id="PS00163">
    <property type="entry name" value="FUMARATE_LYASES"/>
    <property type="match status" value="1"/>
</dbReference>
<proteinExistence type="inferred from homology"/>
<dbReference type="AlphaFoldDB" id="A0A3E0E352"/>
<dbReference type="InterPro" id="IPR020557">
    <property type="entry name" value="Fumarate_lyase_CS"/>
</dbReference>
<dbReference type="GO" id="GO:0005829">
    <property type="term" value="C:cytosol"/>
    <property type="evidence" value="ECO:0007669"/>
    <property type="project" value="TreeGrafter"/>
</dbReference>
<dbReference type="Proteomes" id="UP000256405">
    <property type="component" value="Unassembled WGS sequence"/>
</dbReference>
<dbReference type="NCBIfam" id="TIGR00838">
    <property type="entry name" value="argH"/>
    <property type="match status" value="1"/>
</dbReference>
<dbReference type="EMBL" id="QUNF01000002">
    <property type="protein sequence ID" value="REG92704.1"/>
    <property type="molecule type" value="Genomic_DNA"/>
</dbReference>
<dbReference type="PRINTS" id="PR00149">
    <property type="entry name" value="FUMRATELYASE"/>
</dbReference>
<dbReference type="PANTHER" id="PTHR43814:SF1">
    <property type="entry name" value="ARGININOSUCCINATE LYASE"/>
    <property type="match status" value="1"/>
</dbReference>
<accession>A0A3E0E352</accession>
<dbReference type="Gene3D" id="1.10.40.30">
    <property type="entry name" value="Fumarase/aspartase (C-terminal domain)"/>
    <property type="match status" value="1"/>
</dbReference>
<feature type="domain" description="Fumarate lyase N-terminal" evidence="6">
    <location>
        <begin position="28"/>
        <end position="300"/>
    </location>
</feature>
<dbReference type="Pfam" id="PF00206">
    <property type="entry name" value="Lyase_1"/>
    <property type="match status" value="1"/>
</dbReference>
<dbReference type="Gene3D" id="1.10.275.10">
    <property type="entry name" value="Fumarase/aspartase (N-terminal domain)"/>
    <property type="match status" value="1"/>
</dbReference>